<dbReference type="Proteomes" id="UP000761264">
    <property type="component" value="Unassembled WGS sequence"/>
</dbReference>
<feature type="transmembrane region" description="Helical" evidence="7">
    <location>
        <begin position="247"/>
        <end position="268"/>
    </location>
</feature>
<evidence type="ECO:0000256" key="7">
    <source>
        <dbReference type="HAMAP-Rule" id="MF_00672"/>
    </source>
</evidence>
<evidence type="ECO:0000256" key="5">
    <source>
        <dbReference type="ARBA" id="ARBA00022989"/>
    </source>
</evidence>
<dbReference type="EMBL" id="JAAQPH010000012">
    <property type="protein sequence ID" value="NIA70139.1"/>
    <property type="molecule type" value="Genomic_DNA"/>
</dbReference>
<dbReference type="RefSeq" id="WP_167226443.1">
    <property type="nucleotide sequence ID" value="NZ_JAAQPH010000012.1"/>
</dbReference>
<dbReference type="PANTHER" id="PTHR30213">
    <property type="entry name" value="INNER MEMBRANE PROTEIN YHJD"/>
    <property type="match status" value="1"/>
</dbReference>
<organism evidence="8 9">
    <name type="scientific">Pelagibius litoralis</name>
    <dbReference type="NCBI Taxonomy" id="374515"/>
    <lineage>
        <taxon>Bacteria</taxon>
        <taxon>Pseudomonadati</taxon>
        <taxon>Pseudomonadota</taxon>
        <taxon>Alphaproteobacteria</taxon>
        <taxon>Rhodospirillales</taxon>
        <taxon>Rhodovibrionaceae</taxon>
        <taxon>Pelagibius</taxon>
    </lineage>
</organism>
<keyword evidence="4 7" id="KW-0812">Transmembrane</keyword>
<reference evidence="8" key="1">
    <citation type="submission" date="2020-03" db="EMBL/GenBank/DDBJ databases">
        <title>Genome of Pelagibius litoralis DSM 21314T.</title>
        <authorList>
            <person name="Wang G."/>
        </authorList>
    </citation>
    <scope>NUCLEOTIDE SEQUENCE</scope>
    <source>
        <strain evidence="8">DSM 21314</strain>
    </source>
</reference>
<protein>
    <recommendedName>
        <fullName evidence="7">UPF0761 membrane protein HBA54_16150</fullName>
    </recommendedName>
</protein>
<dbReference type="InterPro" id="IPR017039">
    <property type="entry name" value="Virul_fac_BrkB"/>
</dbReference>
<dbReference type="GO" id="GO:0005886">
    <property type="term" value="C:plasma membrane"/>
    <property type="evidence" value="ECO:0007669"/>
    <property type="project" value="UniProtKB-SubCell"/>
</dbReference>
<keyword evidence="6 7" id="KW-0472">Membrane</keyword>
<dbReference type="PANTHER" id="PTHR30213:SF0">
    <property type="entry name" value="UPF0761 MEMBRANE PROTEIN YIHY"/>
    <property type="match status" value="1"/>
</dbReference>
<feature type="transmembrane region" description="Helical" evidence="7">
    <location>
        <begin position="137"/>
        <end position="163"/>
    </location>
</feature>
<dbReference type="NCBIfam" id="TIGR00765">
    <property type="entry name" value="yihY_not_rbn"/>
    <property type="match status" value="1"/>
</dbReference>
<dbReference type="InterPro" id="IPR023679">
    <property type="entry name" value="UPF0761_bac"/>
</dbReference>
<feature type="transmembrane region" description="Helical" evidence="7">
    <location>
        <begin position="175"/>
        <end position="195"/>
    </location>
</feature>
<keyword evidence="5 7" id="KW-1133">Transmembrane helix</keyword>
<evidence type="ECO:0000313" key="8">
    <source>
        <dbReference type="EMBL" id="NIA70139.1"/>
    </source>
</evidence>
<accession>A0A967KB15</accession>
<dbReference type="AlphaFoldDB" id="A0A967KB15"/>
<gene>
    <name evidence="8" type="ORF">HBA54_16150</name>
</gene>
<dbReference type="Pfam" id="PF03631">
    <property type="entry name" value="Virul_fac_BrkB"/>
    <property type="match status" value="1"/>
</dbReference>
<dbReference type="HAMAP" id="MF_00672">
    <property type="entry name" value="UPF0761"/>
    <property type="match status" value="1"/>
</dbReference>
<keyword evidence="3" id="KW-0997">Cell inner membrane</keyword>
<comment type="subcellular location">
    <subcellularLocation>
        <location evidence="1 7">Cell membrane</location>
        <topology evidence="1 7">Multi-pass membrane protein</topology>
    </subcellularLocation>
</comment>
<feature type="transmembrane region" description="Helical" evidence="7">
    <location>
        <begin position="207"/>
        <end position="227"/>
    </location>
</feature>
<evidence type="ECO:0000256" key="6">
    <source>
        <dbReference type="ARBA" id="ARBA00023136"/>
    </source>
</evidence>
<comment type="caution">
    <text evidence="8">The sequence shown here is derived from an EMBL/GenBank/DDBJ whole genome shotgun (WGS) entry which is preliminary data.</text>
</comment>
<name>A0A967KB15_9PROT</name>
<evidence type="ECO:0000256" key="4">
    <source>
        <dbReference type="ARBA" id="ARBA00022692"/>
    </source>
</evidence>
<evidence type="ECO:0000313" key="9">
    <source>
        <dbReference type="Proteomes" id="UP000761264"/>
    </source>
</evidence>
<keyword evidence="9" id="KW-1185">Reference proteome</keyword>
<comment type="similarity">
    <text evidence="7">Belongs to the UPF0761 family.</text>
</comment>
<evidence type="ECO:0000256" key="1">
    <source>
        <dbReference type="ARBA" id="ARBA00004651"/>
    </source>
</evidence>
<evidence type="ECO:0000256" key="2">
    <source>
        <dbReference type="ARBA" id="ARBA00022475"/>
    </source>
</evidence>
<keyword evidence="2 7" id="KW-1003">Cell membrane</keyword>
<proteinExistence type="inferred from homology"/>
<sequence>MKTPDFPGFFRNLARFAAYCGQRFASDQCLRIATQLSYASLLAVVPVLAICFGLLSAFPGFEHLRQDAQVFLFENLVPNAGVEVSDQLATFVDNARSMTGLGSVALAATALFLLSTINGAFNTIWRVTEPRPLMVRIMAYWMVLTIGPIFFGISLSLSSYGFATTLMAEGDRAFGLTRLLPFVLTASAFTVIYAVVPARNVAVRHAVIGGVVAALLSELLKAGFAAYLKQFPSYEVIYGAMASIPIFLIWMYLSWAVVLFGAEIAAAAPEWRLVDRLRGARHGSGPRLALALALLHRLRSAARAGTVLKESALTRGLPAGLDELSVVMLALRKHGFVSRANGRWILSRDLTAANLEELLRALELNLDPGEGWPDGVESIVLVAGQMAAEVRGKSLAVLLDEAADIETPDGVARLHPLPRDEG</sequence>
<feature type="transmembrane region" description="Helical" evidence="7">
    <location>
        <begin position="36"/>
        <end position="58"/>
    </location>
</feature>
<evidence type="ECO:0000256" key="3">
    <source>
        <dbReference type="ARBA" id="ARBA00022519"/>
    </source>
</evidence>
<feature type="transmembrane region" description="Helical" evidence="7">
    <location>
        <begin position="104"/>
        <end position="125"/>
    </location>
</feature>